<comment type="caution">
    <text evidence="7">The sequence shown here is derived from an EMBL/GenBank/DDBJ whole genome shotgun (WGS) entry which is preliminary data.</text>
</comment>
<sequence length="172" mass="18638">MSYDQPNSLFRFQIPSLSIGANARSIGIYLSGVLFALGFWFFLDAAIYSKVANAGTVHISFVDWIPAICSSLGMLIVNSIDKSKLTSDNYGESSIAWKAKLILFIGFALLAGGLAGGVVVLVLKYIVPGYPFPTLYFGVANVLCNGLIMLSSVVLWISVNSSEDEYSYQLQI</sequence>
<reference evidence="7 8" key="1">
    <citation type="journal article" date="2013" name="MBio">
        <title>Genome sequencing of the plant pathogen Taphrina deformans, the causal agent of peach leaf curl.</title>
        <authorList>
            <person name="Cisse O.H."/>
            <person name="Almeida J.M.G.C.F."/>
            <person name="Fonseca A."/>
            <person name="Kumar A.A."/>
            <person name="Salojaervi J."/>
            <person name="Overmyer K."/>
            <person name="Hauser P.M."/>
            <person name="Pagni M."/>
        </authorList>
    </citation>
    <scope>NUCLEOTIDE SEQUENCE [LARGE SCALE GENOMIC DNA]</scope>
    <source>
        <strain evidence="8">PYCC 5710 / ATCC 11124 / CBS 356.35 / IMI 108563 / JCM 9778 / NBRC 8474</strain>
    </source>
</reference>
<evidence type="ECO:0000256" key="1">
    <source>
        <dbReference type="ARBA" id="ARBA00004141"/>
    </source>
</evidence>
<dbReference type="OrthoDB" id="268928at2759"/>
<feature type="transmembrane region" description="Helical" evidence="6">
    <location>
        <begin position="61"/>
        <end position="80"/>
    </location>
</feature>
<evidence type="ECO:0000256" key="3">
    <source>
        <dbReference type="ARBA" id="ARBA00022692"/>
    </source>
</evidence>
<feature type="transmembrane region" description="Helical" evidence="6">
    <location>
        <begin position="135"/>
        <end position="159"/>
    </location>
</feature>
<dbReference type="PANTHER" id="PTHR13180">
    <property type="entry name" value="SMALL MEMBRANE PROTEIN-RELATED"/>
    <property type="match status" value="1"/>
</dbReference>
<dbReference type="Pfam" id="PF05255">
    <property type="entry name" value="UPF0220"/>
    <property type="match status" value="1"/>
</dbReference>
<dbReference type="AlphaFoldDB" id="R4XCC5"/>
<dbReference type="eggNOG" id="KOG3393">
    <property type="taxonomic scope" value="Eukaryota"/>
</dbReference>
<dbReference type="Proteomes" id="UP000013776">
    <property type="component" value="Unassembled WGS sequence"/>
</dbReference>
<keyword evidence="8" id="KW-1185">Reference proteome</keyword>
<dbReference type="VEuPathDB" id="FungiDB:TAPDE_003760"/>
<dbReference type="InterPro" id="IPR007919">
    <property type="entry name" value="UPF0220"/>
</dbReference>
<organism evidence="7 8">
    <name type="scientific">Taphrina deformans (strain PYCC 5710 / ATCC 11124 / CBS 356.35 / IMI 108563 / JCM 9778 / NBRC 8474)</name>
    <name type="common">Peach leaf curl fungus</name>
    <name type="synonym">Lalaria deformans</name>
    <dbReference type="NCBI Taxonomy" id="1097556"/>
    <lineage>
        <taxon>Eukaryota</taxon>
        <taxon>Fungi</taxon>
        <taxon>Dikarya</taxon>
        <taxon>Ascomycota</taxon>
        <taxon>Taphrinomycotina</taxon>
        <taxon>Taphrinomycetes</taxon>
        <taxon>Taphrinales</taxon>
        <taxon>Taphrinaceae</taxon>
        <taxon>Taphrina</taxon>
    </lineage>
</organism>
<keyword evidence="4 6" id="KW-1133">Transmembrane helix</keyword>
<dbReference type="EMBL" id="CAHR02000155">
    <property type="protein sequence ID" value="CCG83522.1"/>
    <property type="molecule type" value="Genomic_DNA"/>
</dbReference>
<feature type="transmembrane region" description="Helical" evidence="6">
    <location>
        <begin position="101"/>
        <end position="123"/>
    </location>
</feature>
<evidence type="ECO:0000256" key="5">
    <source>
        <dbReference type="ARBA" id="ARBA00023136"/>
    </source>
</evidence>
<comment type="subcellular location">
    <subcellularLocation>
        <location evidence="1">Membrane</location>
        <topology evidence="1">Multi-pass membrane protein</topology>
    </subcellularLocation>
</comment>
<keyword evidence="5 6" id="KW-0472">Membrane</keyword>
<proteinExistence type="inferred from homology"/>
<comment type="similarity">
    <text evidence="2">Belongs to the UPF0220 family.</text>
</comment>
<name>R4XCC5_TAPDE</name>
<dbReference type="GO" id="GO:0016020">
    <property type="term" value="C:membrane"/>
    <property type="evidence" value="ECO:0007669"/>
    <property type="project" value="UniProtKB-SubCell"/>
</dbReference>
<accession>R4XCC5</accession>
<evidence type="ECO:0000256" key="6">
    <source>
        <dbReference type="SAM" id="Phobius"/>
    </source>
</evidence>
<protein>
    <submittedName>
        <fullName evidence="7">UPF0220 domain protein</fullName>
    </submittedName>
</protein>
<evidence type="ECO:0000313" key="8">
    <source>
        <dbReference type="Proteomes" id="UP000013776"/>
    </source>
</evidence>
<evidence type="ECO:0000256" key="2">
    <source>
        <dbReference type="ARBA" id="ARBA00005335"/>
    </source>
</evidence>
<gene>
    <name evidence="7" type="ORF">TAPDE_003760</name>
</gene>
<keyword evidence="3 6" id="KW-0812">Transmembrane</keyword>
<feature type="transmembrane region" description="Helical" evidence="6">
    <location>
        <begin position="21"/>
        <end position="41"/>
    </location>
</feature>
<evidence type="ECO:0000313" key="7">
    <source>
        <dbReference type="EMBL" id="CCG83522.1"/>
    </source>
</evidence>
<evidence type="ECO:0000256" key="4">
    <source>
        <dbReference type="ARBA" id="ARBA00022989"/>
    </source>
</evidence>